<accession>A0A1S3JS50</accession>
<dbReference type="PANTHER" id="PTHR19300">
    <property type="entry name" value="BETA-1,4-GALACTOSYLTRANSFERASE"/>
    <property type="match status" value="1"/>
</dbReference>
<evidence type="ECO:0000256" key="2">
    <source>
        <dbReference type="ARBA" id="ARBA00004922"/>
    </source>
</evidence>
<dbReference type="Gene3D" id="3.90.550.10">
    <property type="entry name" value="Spore Coat Polysaccharide Biosynthesis Protein SpsA, Chain A"/>
    <property type="match status" value="1"/>
</dbReference>
<feature type="domain" description="Galactosyltransferase C-terminal" evidence="12">
    <location>
        <begin position="262"/>
        <end position="340"/>
    </location>
</feature>
<evidence type="ECO:0000259" key="12">
    <source>
        <dbReference type="Pfam" id="PF02709"/>
    </source>
</evidence>
<feature type="domain" description="Galactosyltransferase N-terminal" evidence="13">
    <location>
        <begin position="127"/>
        <end position="257"/>
    </location>
</feature>
<name>A0A1S3JS50_LINAN</name>
<keyword evidence="9" id="KW-0472">Membrane</keyword>
<evidence type="ECO:0000256" key="1">
    <source>
        <dbReference type="ARBA" id="ARBA00004606"/>
    </source>
</evidence>
<comment type="subcellular location">
    <subcellularLocation>
        <location evidence="1">Membrane</location>
        <topology evidence="1">Single-pass type II membrane protein</topology>
    </subcellularLocation>
</comment>
<reference evidence="15" key="1">
    <citation type="submission" date="2025-08" db="UniProtKB">
        <authorList>
            <consortium name="RefSeq"/>
        </authorList>
    </citation>
    <scope>IDENTIFICATION</scope>
    <source>
        <tissue evidence="15">Gonads</tissue>
    </source>
</reference>
<dbReference type="AlphaFoldDB" id="A0A1S3JS50"/>
<dbReference type="GeneID" id="106175458"/>
<proteinExistence type="inferred from homology"/>
<dbReference type="GO" id="GO:0005975">
    <property type="term" value="P:carbohydrate metabolic process"/>
    <property type="evidence" value="ECO:0007669"/>
    <property type="project" value="InterPro"/>
</dbReference>
<dbReference type="GO" id="GO:0008378">
    <property type="term" value="F:galactosyltransferase activity"/>
    <property type="evidence" value="ECO:0007669"/>
    <property type="project" value="TreeGrafter"/>
</dbReference>
<dbReference type="GO" id="GO:0005794">
    <property type="term" value="C:Golgi apparatus"/>
    <property type="evidence" value="ECO:0007669"/>
    <property type="project" value="TreeGrafter"/>
</dbReference>
<evidence type="ECO:0000256" key="9">
    <source>
        <dbReference type="ARBA" id="ARBA00023136"/>
    </source>
</evidence>
<evidence type="ECO:0000259" key="13">
    <source>
        <dbReference type="Pfam" id="PF13733"/>
    </source>
</evidence>
<dbReference type="SUPFAM" id="SSF53448">
    <property type="entry name" value="Nucleotide-diphospho-sugar transferases"/>
    <property type="match status" value="1"/>
</dbReference>
<dbReference type="CDD" id="cd00899">
    <property type="entry name" value="b4GalT"/>
    <property type="match status" value="1"/>
</dbReference>
<dbReference type="InParanoid" id="A0A1S3JS50"/>
<comment type="similarity">
    <text evidence="3 11">Belongs to the glycosyltransferase 7 family.</text>
</comment>
<dbReference type="OrthoDB" id="10016069at2759"/>
<evidence type="ECO:0000256" key="6">
    <source>
        <dbReference type="ARBA" id="ARBA00022692"/>
    </source>
</evidence>
<dbReference type="UniPathway" id="UPA00378"/>
<dbReference type="Proteomes" id="UP000085678">
    <property type="component" value="Unplaced"/>
</dbReference>
<evidence type="ECO:0000256" key="4">
    <source>
        <dbReference type="ARBA" id="ARBA00022676"/>
    </source>
</evidence>
<keyword evidence="5 11" id="KW-0808">Transferase</keyword>
<evidence type="ECO:0000313" key="15">
    <source>
        <dbReference type="RefSeq" id="XP_013412931.1"/>
    </source>
</evidence>
<dbReference type="EC" id="2.4.1.-" evidence="11"/>
<dbReference type="FunCoup" id="A0A1S3JS50">
    <property type="interactions" value="975"/>
</dbReference>
<evidence type="ECO:0000256" key="3">
    <source>
        <dbReference type="ARBA" id="ARBA00005735"/>
    </source>
</evidence>
<dbReference type="PANTHER" id="PTHR19300:SF57">
    <property type="entry name" value="BETA-1,4-N-ACETYLGALACTOSAMINYLTRANSFERASE"/>
    <property type="match status" value="1"/>
</dbReference>
<sequence>MAAIATQLPIRVRLKRMTGLLVGLLLLQALIFYKFRPTEKQRYTRKRDLTLNNTDSRRESEGISFLSFLAQYPVKIISSFYGNSFSVNTSYAYRMSDTPSKVNSSILKIKDSVTRNAEGLNKTCSIQETALARRRMVNLNPPSWRELENKFKDTGLLPGGLWRPKNCNPNVHVAIIIPFRGRDSQLRVFLNNMIPLFQKQNLDYGIFVVDQREGPPFNRAMLMNIGFMESSKLGNYNCFIFHDVDLIAENEFNIYRCAEKPRHMSVLIDKYNYKVLYKDIFGGVTALTREHMQKVNGFSNVYFGWGGEDDDMSKRIRDKNGPGLSSVPGEIGRYKMIKHQHEKSNPINSLRWDLLKSTLNMWKSDGLSSLEGRYSILKLERRPLYTWMYTDVDEKAILWDDAMAKYRKNSWVQYLLTLNHTFITASPSISDGARTIHSIDLFVKSPCIPKCLSFISLCVISICAIILTNL</sequence>
<evidence type="ECO:0000256" key="7">
    <source>
        <dbReference type="ARBA" id="ARBA00022968"/>
    </source>
</evidence>
<dbReference type="InterPro" id="IPR029044">
    <property type="entry name" value="Nucleotide-diphossugar_trans"/>
</dbReference>
<dbReference type="PRINTS" id="PR02050">
    <property type="entry name" value="B14GALTRFASE"/>
</dbReference>
<keyword evidence="7 11" id="KW-0735">Signal-anchor</keyword>
<dbReference type="RefSeq" id="XP_013412931.1">
    <property type="nucleotide sequence ID" value="XM_013557477.2"/>
</dbReference>
<evidence type="ECO:0000256" key="5">
    <source>
        <dbReference type="ARBA" id="ARBA00022679"/>
    </source>
</evidence>
<evidence type="ECO:0000256" key="11">
    <source>
        <dbReference type="RuleBase" id="RU368121"/>
    </source>
</evidence>
<dbReference type="Pfam" id="PF02709">
    <property type="entry name" value="Glyco_transf_7C"/>
    <property type="match status" value="1"/>
</dbReference>
<comment type="function">
    <text evidence="11">Catalyses the transfer of galactose onto proteins or lipids.</text>
</comment>
<evidence type="ECO:0000256" key="8">
    <source>
        <dbReference type="ARBA" id="ARBA00022989"/>
    </source>
</evidence>
<dbReference type="InterPro" id="IPR027995">
    <property type="entry name" value="Galactosyl_T_N"/>
</dbReference>
<dbReference type="Pfam" id="PF13733">
    <property type="entry name" value="Glyco_transf_7N"/>
    <property type="match status" value="1"/>
</dbReference>
<gene>
    <name evidence="15" type="primary">LOC106175458</name>
</gene>
<dbReference type="KEGG" id="lak:106175458"/>
<comment type="pathway">
    <text evidence="2 11">Protein modification; protein glycosylation.</text>
</comment>
<keyword evidence="10 11" id="KW-0325">Glycoprotein</keyword>
<dbReference type="GO" id="GO:0016020">
    <property type="term" value="C:membrane"/>
    <property type="evidence" value="ECO:0007669"/>
    <property type="project" value="UniProtKB-SubCell"/>
</dbReference>
<evidence type="ECO:0000256" key="10">
    <source>
        <dbReference type="ARBA" id="ARBA00023180"/>
    </source>
</evidence>
<keyword evidence="14" id="KW-1185">Reference proteome</keyword>
<evidence type="ECO:0000313" key="14">
    <source>
        <dbReference type="Proteomes" id="UP000085678"/>
    </source>
</evidence>
<dbReference type="InterPro" id="IPR003859">
    <property type="entry name" value="Galactosyl_T"/>
</dbReference>
<keyword evidence="8" id="KW-1133">Transmembrane helix</keyword>
<dbReference type="InterPro" id="IPR027791">
    <property type="entry name" value="Galactosyl_T_C"/>
</dbReference>
<keyword evidence="4 11" id="KW-0328">Glycosyltransferase</keyword>
<protein>
    <recommendedName>
        <fullName evidence="11">Beta-1,4-galactosyltransferase</fullName>
        <ecNumber evidence="11">2.4.1.-</ecNumber>
    </recommendedName>
</protein>
<organism evidence="14 15">
    <name type="scientific">Lingula anatina</name>
    <name type="common">Brachiopod</name>
    <name type="synonym">Lingula unguis</name>
    <dbReference type="NCBI Taxonomy" id="7574"/>
    <lineage>
        <taxon>Eukaryota</taxon>
        <taxon>Metazoa</taxon>
        <taxon>Spiralia</taxon>
        <taxon>Lophotrochozoa</taxon>
        <taxon>Brachiopoda</taxon>
        <taxon>Linguliformea</taxon>
        <taxon>Lingulata</taxon>
        <taxon>Lingulida</taxon>
        <taxon>Linguloidea</taxon>
        <taxon>Lingulidae</taxon>
        <taxon>Lingula</taxon>
    </lineage>
</organism>
<keyword evidence="6" id="KW-0812">Transmembrane</keyword>